<keyword evidence="6 8" id="KW-0057">Aromatic amino acid biosynthesis</keyword>
<organism evidence="10 11">
    <name type="scientific">Halapricum salinum</name>
    <dbReference type="NCBI Taxonomy" id="1457250"/>
    <lineage>
        <taxon>Archaea</taxon>
        <taxon>Methanobacteriati</taxon>
        <taxon>Methanobacteriota</taxon>
        <taxon>Stenosarchaea group</taxon>
        <taxon>Halobacteria</taxon>
        <taxon>Halobacteriales</taxon>
        <taxon>Haloarculaceae</taxon>
        <taxon>Halapricum</taxon>
    </lineage>
</organism>
<dbReference type="PANTHER" id="PTHR42894:SF1">
    <property type="entry name" value="N-(5'-PHOSPHORIBOSYL)ANTHRANILATE ISOMERASE"/>
    <property type="match status" value="1"/>
</dbReference>
<proteinExistence type="inferred from homology"/>
<evidence type="ECO:0000256" key="2">
    <source>
        <dbReference type="ARBA" id="ARBA00004664"/>
    </source>
</evidence>
<dbReference type="HAMAP" id="MF_00135">
    <property type="entry name" value="PRAI"/>
    <property type="match status" value="1"/>
</dbReference>
<sequence length="211" mass="22020">MTRVKICGLTRERDRDVAVAADADAIGLIAGVTVDTPREIDLETAADLADSTPPLVTSVLVTMPESESEARERIAQVGPDAIQLHAADPALVAALDDAPAKVVVAVDPTDEDLAEYAEAADALLVDSVDAKGGGGTGETHDWERTRQLVADLDVPVILAGGLTPENVERAVETVGPFAVDVASGVEREGGIKDHDAVRSFIERATRARVAP</sequence>
<keyword evidence="5 8" id="KW-0822">Tryptophan biosynthesis</keyword>
<evidence type="ECO:0000313" key="10">
    <source>
        <dbReference type="EMBL" id="QCC51953.1"/>
    </source>
</evidence>
<comment type="catalytic activity">
    <reaction evidence="1 8">
        <text>N-(5-phospho-beta-D-ribosyl)anthranilate = 1-(2-carboxyphenylamino)-1-deoxy-D-ribulose 5-phosphate</text>
        <dbReference type="Rhea" id="RHEA:21540"/>
        <dbReference type="ChEBI" id="CHEBI:18277"/>
        <dbReference type="ChEBI" id="CHEBI:58613"/>
        <dbReference type="EC" id="5.3.1.24"/>
    </reaction>
</comment>
<dbReference type="InterPro" id="IPR013785">
    <property type="entry name" value="Aldolase_TIM"/>
</dbReference>
<dbReference type="Pfam" id="PF00697">
    <property type="entry name" value="PRAI"/>
    <property type="match status" value="1"/>
</dbReference>
<dbReference type="UniPathway" id="UPA00035">
    <property type="reaction ID" value="UER00042"/>
</dbReference>
<evidence type="ECO:0000256" key="7">
    <source>
        <dbReference type="ARBA" id="ARBA00023235"/>
    </source>
</evidence>
<evidence type="ECO:0000256" key="3">
    <source>
        <dbReference type="ARBA" id="ARBA00007571"/>
    </source>
</evidence>
<keyword evidence="7 8" id="KW-0413">Isomerase</keyword>
<keyword evidence="11" id="KW-1185">Reference proteome</keyword>
<dbReference type="GeneID" id="39848647"/>
<dbReference type="Proteomes" id="UP000296706">
    <property type="component" value="Chromosome"/>
</dbReference>
<dbReference type="SUPFAM" id="SSF51366">
    <property type="entry name" value="Ribulose-phoshate binding barrel"/>
    <property type="match status" value="1"/>
</dbReference>
<dbReference type="KEGG" id="hsn:DV733_12260"/>
<comment type="pathway">
    <text evidence="2 8">Amino-acid biosynthesis; L-tryptophan biosynthesis; L-tryptophan from chorismate: step 3/5.</text>
</comment>
<name>A0A4D6HD94_9EURY</name>
<evidence type="ECO:0000256" key="1">
    <source>
        <dbReference type="ARBA" id="ARBA00001164"/>
    </source>
</evidence>
<accession>A0A4D6HD94</accession>
<evidence type="ECO:0000256" key="4">
    <source>
        <dbReference type="ARBA" id="ARBA00022605"/>
    </source>
</evidence>
<gene>
    <name evidence="8" type="primary">trpF</name>
    <name evidence="10" type="ORF">DV733_12260</name>
</gene>
<dbReference type="InterPro" id="IPR001240">
    <property type="entry name" value="PRAI_dom"/>
</dbReference>
<evidence type="ECO:0000256" key="6">
    <source>
        <dbReference type="ARBA" id="ARBA00023141"/>
    </source>
</evidence>
<dbReference type="InterPro" id="IPR044643">
    <property type="entry name" value="TrpF_fam"/>
</dbReference>
<dbReference type="EMBL" id="CP031310">
    <property type="protein sequence ID" value="QCC51953.1"/>
    <property type="molecule type" value="Genomic_DNA"/>
</dbReference>
<dbReference type="PANTHER" id="PTHR42894">
    <property type="entry name" value="N-(5'-PHOSPHORIBOSYL)ANTHRANILATE ISOMERASE"/>
    <property type="match status" value="1"/>
</dbReference>
<protein>
    <recommendedName>
        <fullName evidence="8">N-(5'-phosphoribosyl)anthranilate isomerase</fullName>
        <shortName evidence="8">PRAI</shortName>
        <ecNumber evidence="8">5.3.1.24</ecNumber>
    </recommendedName>
</protein>
<evidence type="ECO:0000256" key="5">
    <source>
        <dbReference type="ARBA" id="ARBA00022822"/>
    </source>
</evidence>
<dbReference type="Gene3D" id="3.20.20.70">
    <property type="entry name" value="Aldolase class I"/>
    <property type="match status" value="1"/>
</dbReference>
<comment type="similarity">
    <text evidence="3 8">Belongs to the TrpF family.</text>
</comment>
<evidence type="ECO:0000256" key="8">
    <source>
        <dbReference type="HAMAP-Rule" id="MF_00135"/>
    </source>
</evidence>
<evidence type="ECO:0000259" key="9">
    <source>
        <dbReference type="Pfam" id="PF00697"/>
    </source>
</evidence>
<dbReference type="CDD" id="cd00405">
    <property type="entry name" value="PRAI"/>
    <property type="match status" value="1"/>
</dbReference>
<dbReference type="GO" id="GO:0004640">
    <property type="term" value="F:phosphoribosylanthranilate isomerase activity"/>
    <property type="evidence" value="ECO:0007669"/>
    <property type="project" value="UniProtKB-UniRule"/>
</dbReference>
<keyword evidence="4 8" id="KW-0028">Amino-acid biosynthesis</keyword>
<dbReference type="EC" id="5.3.1.24" evidence="8"/>
<dbReference type="STRING" id="1457250.GCA_000755225_00434"/>
<dbReference type="OrthoDB" id="27513at2157"/>
<reference evidence="10 11" key="1">
    <citation type="journal article" date="2019" name="Nat. Commun.">
        <title>A new type of DNA phosphorothioation-based antiviral system in archaea.</title>
        <authorList>
            <person name="Xiong L."/>
            <person name="Liu S."/>
            <person name="Chen S."/>
            <person name="Xiao Y."/>
            <person name="Zhu B."/>
            <person name="Gao Y."/>
            <person name="Zhang Y."/>
            <person name="Chen B."/>
            <person name="Luo J."/>
            <person name="Deng Z."/>
            <person name="Chen X."/>
            <person name="Wang L."/>
            <person name="Chen S."/>
        </authorList>
    </citation>
    <scope>NUCLEOTIDE SEQUENCE [LARGE SCALE GENOMIC DNA]</scope>
    <source>
        <strain evidence="10 11">CBA1105</strain>
    </source>
</reference>
<dbReference type="InterPro" id="IPR011060">
    <property type="entry name" value="RibuloseP-bd_barrel"/>
</dbReference>
<dbReference type="GO" id="GO:0000162">
    <property type="term" value="P:L-tryptophan biosynthetic process"/>
    <property type="evidence" value="ECO:0007669"/>
    <property type="project" value="UniProtKB-UniRule"/>
</dbReference>
<dbReference type="RefSeq" id="WP_049994439.1">
    <property type="nucleotide sequence ID" value="NZ_CP031310.1"/>
</dbReference>
<dbReference type="AlphaFoldDB" id="A0A4D6HD94"/>
<feature type="domain" description="N-(5'phosphoribosyl) anthranilate isomerase (PRAI)" evidence="9">
    <location>
        <begin position="4"/>
        <end position="202"/>
    </location>
</feature>
<evidence type="ECO:0000313" key="11">
    <source>
        <dbReference type="Proteomes" id="UP000296706"/>
    </source>
</evidence>